<dbReference type="SUPFAM" id="SSF50494">
    <property type="entry name" value="Trypsin-like serine proteases"/>
    <property type="match status" value="1"/>
</dbReference>
<evidence type="ECO:0008006" key="4">
    <source>
        <dbReference type="Google" id="ProtNLM"/>
    </source>
</evidence>
<reference evidence="2" key="1">
    <citation type="submission" date="2023-06" db="EMBL/GenBank/DDBJ databases">
        <title>Genome-scale phylogeny and comparative genomics of the fungal order Sordariales.</title>
        <authorList>
            <consortium name="Lawrence Berkeley National Laboratory"/>
            <person name="Hensen N."/>
            <person name="Bonometti L."/>
            <person name="Westerberg I."/>
            <person name="Brannstrom I.O."/>
            <person name="Guillou S."/>
            <person name="Cros-Aarteil S."/>
            <person name="Calhoun S."/>
            <person name="Haridas S."/>
            <person name="Kuo A."/>
            <person name="Mondo S."/>
            <person name="Pangilinan J."/>
            <person name="Riley R."/>
            <person name="Labutti K."/>
            <person name="Andreopoulos B."/>
            <person name="Lipzen A."/>
            <person name="Chen C."/>
            <person name="Yanf M."/>
            <person name="Daum C."/>
            <person name="Ng V."/>
            <person name="Clum A."/>
            <person name="Steindorff A."/>
            <person name="Ohm R."/>
            <person name="Martin F."/>
            <person name="Silar P."/>
            <person name="Natvig D."/>
            <person name="Lalanne C."/>
            <person name="Gautier V."/>
            <person name="Ament-Velasquez S.L."/>
            <person name="Kruys A."/>
            <person name="Hutchinson M.I."/>
            <person name="Powell A.J."/>
            <person name="Barry K."/>
            <person name="Miller A.N."/>
            <person name="Grigoriev I.V."/>
            <person name="Debuchy R."/>
            <person name="Gladieux P."/>
            <person name="Thoren M.H."/>
            <person name="Johannesson H."/>
        </authorList>
    </citation>
    <scope>NUCLEOTIDE SEQUENCE</scope>
    <source>
        <strain evidence="2">8032-3</strain>
    </source>
</reference>
<dbReference type="EMBL" id="MU839024">
    <property type="protein sequence ID" value="KAK1763909.1"/>
    <property type="molecule type" value="Genomic_DNA"/>
</dbReference>
<dbReference type="InterPro" id="IPR009003">
    <property type="entry name" value="Peptidase_S1_PA"/>
</dbReference>
<gene>
    <name evidence="2" type="ORF">QBC33DRAFT_518326</name>
</gene>
<dbReference type="Proteomes" id="UP001244011">
    <property type="component" value="Unassembled WGS sequence"/>
</dbReference>
<evidence type="ECO:0000313" key="2">
    <source>
        <dbReference type="EMBL" id="KAK1763909.1"/>
    </source>
</evidence>
<proteinExistence type="predicted"/>
<feature type="region of interest" description="Disordered" evidence="1">
    <location>
        <begin position="1"/>
        <end position="22"/>
    </location>
</feature>
<accession>A0AAJ0BVL7</accession>
<comment type="caution">
    <text evidence="2">The sequence shown here is derived from an EMBL/GenBank/DDBJ whole genome shotgun (WGS) entry which is preliminary data.</text>
</comment>
<organism evidence="2 3">
    <name type="scientific">Phialemonium atrogriseum</name>
    <dbReference type="NCBI Taxonomy" id="1093897"/>
    <lineage>
        <taxon>Eukaryota</taxon>
        <taxon>Fungi</taxon>
        <taxon>Dikarya</taxon>
        <taxon>Ascomycota</taxon>
        <taxon>Pezizomycotina</taxon>
        <taxon>Sordariomycetes</taxon>
        <taxon>Sordariomycetidae</taxon>
        <taxon>Cephalothecales</taxon>
        <taxon>Cephalothecaceae</taxon>
        <taxon>Phialemonium</taxon>
    </lineage>
</organism>
<feature type="region of interest" description="Disordered" evidence="1">
    <location>
        <begin position="493"/>
        <end position="518"/>
    </location>
</feature>
<keyword evidence="3" id="KW-1185">Reference proteome</keyword>
<name>A0AAJ0BVL7_9PEZI</name>
<evidence type="ECO:0000313" key="3">
    <source>
        <dbReference type="Proteomes" id="UP001244011"/>
    </source>
</evidence>
<dbReference type="AlphaFoldDB" id="A0AAJ0BVL7"/>
<sequence>METLLADRRDERPQASPYRPDEEERRFYYSGVRGSPMLVARTSGEKWTKVTDPIKGLPESRMFFALKQVEGRYWYDVVQEPPIAKKWHEGPALKQALLAHLSASCDWTSMQVMQCGSMSFHAFLPTVLLVSVAPGSLGWDEGIEIAKRCISILESFEVYGIDCEIMEMAAMAKYGFRDIDSHDFVREGDVLKYPISTLLHLTSSSGYPIRALDNDVQGTVGLHIAFKGQPGVYGLTCRHVVLPDLPPDTPYRHDPQGKERKIIQATKETIHNAVQTVYLPHDSVARQHGRLRVMLALQEAFRGEINATFRERLAKAEQDADCMARVMELLEEMRRDEDRVIGHVAYAAPATATTLTTRDGEQTFLRDWALCRLDKAMAGDGRSGMYVDTGYSRDGRWQGLKGIETFRRVMERTMTGGCRLEVVKRGAASNITHGTLNPIGCVRRMADGRVTYDLMVLPDTVSAFRSWSLPFAAEGDSGSAVFHGDAVIGIVSGGYGGRRQNQSEDTPDKSEDTSERQQEVDVALVTPIEWILQSIAEFTGLEPYIWGLIRRSRLHAGMVA</sequence>
<evidence type="ECO:0000256" key="1">
    <source>
        <dbReference type="SAM" id="MobiDB-lite"/>
    </source>
</evidence>
<dbReference type="GeneID" id="85309426"/>
<dbReference type="RefSeq" id="XP_060280122.1">
    <property type="nucleotide sequence ID" value="XM_060426239.1"/>
</dbReference>
<feature type="compositionally biased region" description="Basic and acidic residues" evidence="1">
    <location>
        <begin position="506"/>
        <end position="518"/>
    </location>
</feature>
<protein>
    <recommendedName>
        <fullName evidence="4">Serine protease</fullName>
    </recommendedName>
</protein>